<dbReference type="AlphaFoldDB" id="D7MW26"/>
<protein>
    <submittedName>
        <fullName evidence="1">Predicted protein</fullName>
    </submittedName>
</protein>
<sequence>METLDETLISNQTTLRWRDGNGSWITISFGSRRSGSPEISLRRESAVLLRLLFF</sequence>
<reference evidence="2" key="1">
    <citation type="journal article" date="2011" name="Nat. Genet.">
        <title>The Arabidopsis lyrata genome sequence and the basis of rapid genome size change.</title>
        <authorList>
            <person name="Hu T.T."/>
            <person name="Pattyn P."/>
            <person name="Bakker E.G."/>
            <person name="Cao J."/>
            <person name="Cheng J.-F."/>
            <person name="Clark R.M."/>
            <person name="Fahlgren N."/>
            <person name="Fawcett J.A."/>
            <person name="Grimwood J."/>
            <person name="Gundlach H."/>
            <person name="Haberer G."/>
            <person name="Hollister J.D."/>
            <person name="Ossowski S."/>
            <person name="Ottilar R.P."/>
            <person name="Salamov A.A."/>
            <person name="Schneeberger K."/>
            <person name="Spannagl M."/>
            <person name="Wang X."/>
            <person name="Yang L."/>
            <person name="Nasrallah M.E."/>
            <person name="Bergelson J."/>
            <person name="Carrington J.C."/>
            <person name="Gaut B.S."/>
            <person name="Schmutz J."/>
            <person name="Mayer K.F.X."/>
            <person name="Van de Peer Y."/>
            <person name="Grigoriev I.V."/>
            <person name="Nordborg M."/>
            <person name="Weigel D."/>
            <person name="Guo Y.-L."/>
        </authorList>
    </citation>
    <scope>NUCLEOTIDE SEQUENCE [LARGE SCALE GENOMIC DNA]</scope>
    <source>
        <strain evidence="2">cv. MN47</strain>
    </source>
</reference>
<organism evidence="2">
    <name type="scientific">Arabidopsis lyrata subsp. lyrata</name>
    <name type="common">Lyre-leaved rock-cress</name>
    <dbReference type="NCBI Taxonomy" id="81972"/>
    <lineage>
        <taxon>Eukaryota</taxon>
        <taxon>Viridiplantae</taxon>
        <taxon>Streptophyta</taxon>
        <taxon>Embryophyta</taxon>
        <taxon>Tracheophyta</taxon>
        <taxon>Spermatophyta</taxon>
        <taxon>Magnoliopsida</taxon>
        <taxon>eudicotyledons</taxon>
        <taxon>Gunneridae</taxon>
        <taxon>Pentapetalae</taxon>
        <taxon>rosids</taxon>
        <taxon>malvids</taxon>
        <taxon>Brassicales</taxon>
        <taxon>Brassicaceae</taxon>
        <taxon>Camelineae</taxon>
        <taxon>Arabidopsis</taxon>
    </lineage>
</organism>
<dbReference type="Proteomes" id="UP000008694">
    <property type="component" value="Unassembled WGS sequence"/>
</dbReference>
<dbReference type="EMBL" id="GL348760">
    <property type="protein sequence ID" value="EFH39256.1"/>
    <property type="molecule type" value="Genomic_DNA"/>
</dbReference>
<evidence type="ECO:0000313" key="2">
    <source>
        <dbReference type="Proteomes" id="UP000008694"/>
    </source>
</evidence>
<gene>
    <name evidence="1" type="ORF">ARALYDRAFT_920815</name>
</gene>
<accession>D7MW26</accession>
<name>D7MW26_ARALL</name>
<keyword evidence="2" id="KW-1185">Reference proteome</keyword>
<dbReference type="Gramene" id="scaffold_5900004.1">
    <property type="protein sequence ID" value="scaffold_5900004.1"/>
    <property type="gene ID" value="scaffold_5900004.1"/>
</dbReference>
<evidence type="ECO:0000313" key="1">
    <source>
        <dbReference type="EMBL" id="EFH39256.1"/>
    </source>
</evidence>
<dbReference type="HOGENOM" id="CLU_3053092_0_0_1"/>
<proteinExistence type="predicted"/>